<dbReference type="PIRSF" id="PIRSF038994">
    <property type="entry name" value="NagA"/>
    <property type="match status" value="1"/>
</dbReference>
<accession>A0ABS6GS79</accession>
<organism evidence="5 6">
    <name type="scientific">Allobacillus halotolerans</name>
    <dbReference type="NCBI Taxonomy" id="570278"/>
    <lineage>
        <taxon>Bacteria</taxon>
        <taxon>Bacillati</taxon>
        <taxon>Bacillota</taxon>
        <taxon>Bacilli</taxon>
        <taxon>Bacillales</taxon>
        <taxon>Bacillaceae</taxon>
        <taxon>Allobacillus</taxon>
    </lineage>
</organism>
<dbReference type="InterPro" id="IPR003764">
    <property type="entry name" value="GlcNAc_6-P_deAcase"/>
</dbReference>
<evidence type="ECO:0000256" key="3">
    <source>
        <dbReference type="PIRNR" id="PIRNR038994"/>
    </source>
</evidence>
<dbReference type="CDD" id="cd00854">
    <property type="entry name" value="NagA"/>
    <property type="match status" value="1"/>
</dbReference>
<dbReference type="InterPro" id="IPR006680">
    <property type="entry name" value="Amidohydro-rel"/>
</dbReference>
<feature type="domain" description="Amidohydrolase-related" evidence="4">
    <location>
        <begin position="55"/>
        <end position="384"/>
    </location>
</feature>
<dbReference type="NCBIfam" id="TIGR00221">
    <property type="entry name" value="nagA"/>
    <property type="match status" value="1"/>
</dbReference>
<evidence type="ECO:0000256" key="1">
    <source>
        <dbReference type="ARBA" id="ARBA00022723"/>
    </source>
</evidence>
<dbReference type="PANTHER" id="PTHR11113">
    <property type="entry name" value="N-ACETYLGLUCOSAMINE-6-PHOSPHATE DEACETYLASE"/>
    <property type="match status" value="1"/>
</dbReference>
<keyword evidence="3" id="KW-0119">Carbohydrate metabolism</keyword>
<comment type="caution">
    <text evidence="5">The sequence shown here is derived from an EMBL/GenBank/DDBJ whole genome shotgun (WGS) entry which is preliminary data.</text>
</comment>
<dbReference type="EC" id="3.5.1.25" evidence="5"/>
<proteinExistence type="inferred from homology"/>
<dbReference type="GO" id="GO:0008448">
    <property type="term" value="F:N-acetylglucosamine-6-phosphate deacetylase activity"/>
    <property type="evidence" value="ECO:0007669"/>
    <property type="project" value="UniProtKB-EC"/>
</dbReference>
<evidence type="ECO:0000259" key="4">
    <source>
        <dbReference type="Pfam" id="PF01979"/>
    </source>
</evidence>
<evidence type="ECO:0000256" key="2">
    <source>
        <dbReference type="ARBA" id="ARBA00022801"/>
    </source>
</evidence>
<dbReference type="EMBL" id="JAHLZF010000026">
    <property type="protein sequence ID" value="MBU6081928.1"/>
    <property type="molecule type" value="Genomic_DNA"/>
</dbReference>
<comment type="similarity">
    <text evidence="3">Belongs to the metallo-dependent hydrolases superfamily. NagA family.</text>
</comment>
<dbReference type="Proteomes" id="UP000812672">
    <property type="component" value="Unassembled WGS sequence"/>
</dbReference>
<name>A0ABS6GS79_9BACI</name>
<evidence type="ECO:0000313" key="6">
    <source>
        <dbReference type="Proteomes" id="UP000812672"/>
    </source>
</evidence>
<sequence>MDQLLIKGGRVVGQEQVYQPGYILVEDKKIKRVGPMEEAPDDQVVRVIELTSDQVVFPGFIDIHIHGANGYDVMDGTMEALDEMTAVLPQEGTTSFLATTITESKEATDQALQNVARFVDTDYTGAEILGIHLEGPFINEKRAGAQPVKHILRPDLNQFDAWQEHANGFIKVVTLAPEMEGGQEFVKHLSDRGVIASIGHSDASYEDVQKAEQNGLKHATHLFNGMRGIHHREPGVAGSVFLSDQLKAEVIFDEIHVNPTMVQLAYQNLGVERLMLITDSMRGKCLKNGIYDLGGQEVTLQDGEARLADGTLAGSVLKMNEAVKNAAQLKPMDLMKLAQLSSGNVAKSLGVDHYKGAIREGFDADLVILNEDFEVRKTICRGQLTIEK</sequence>
<keyword evidence="6" id="KW-1185">Reference proteome</keyword>
<keyword evidence="2 3" id="KW-0378">Hydrolase</keyword>
<keyword evidence="1" id="KW-0479">Metal-binding</keyword>
<reference evidence="5 6" key="1">
    <citation type="journal article" date="2011" name="Int. J. Syst. Evol. Microbiol.">
        <title>Allobacillus halotolerans gen. nov., sp. nov. isolated from shrimp paste.</title>
        <authorList>
            <person name="Sheu S.Y."/>
            <person name="Arun A.B."/>
            <person name="Jiang S.R."/>
            <person name="Young C.C."/>
            <person name="Chen W.M."/>
        </authorList>
    </citation>
    <scope>NUCLEOTIDE SEQUENCE [LARGE SCALE GENOMIC DNA]</scope>
    <source>
        <strain evidence="5 6">LMG 24826</strain>
    </source>
</reference>
<evidence type="ECO:0000313" key="5">
    <source>
        <dbReference type="EMBL" id="MBU6081928.1"/>
    </source>
</evidence>
<dbReference type="PANTHER" id="PTHR11113:SF14">
    <property type="entry name" value="N-ACETYLGLUCOSAMINE-6-PHOSPHATE DEACETYLASE"/>
    <property type="match status" value="1"/>
</dbReference>
<protein>
    <submittedName>
        <fullName evidence="5">N-acetylglucosamine-6-phosphate deacetylase</fullName>
        <ecNumber evidence="5">3.5.1.25</ecNumber>
    </submittedName>
</protein>
<dbReference type="Pfam" id="PF01979">
    <property type="entry name" value="Amidohydro_1"/>
    <property type="match status" value="1"/>
</dbReference>
<gene>
    <name evidence="5" type="primary">nagA</name>
    <name evidence="5" type="ORF">KQ486_12970</name>
</gene>
<dbReference type="RefSeq" id="WP_216687881.1">
    <property type="nucleotide sequence ID" value="NZ_CAUPKR010000032.1"/>
</dbReference>